<proteinExistence type="predicted"/>
<organism evidence="1 2">
    <name type="scientific">Kribbella yunnanensis</name>
    <dbReference type="NCBI Taxonomy" id="190194"/>
    <lineage>
        <taxon>Bacteria</taxon>
        <taxon>Bacillati</taxon>
        <taxon>Actinomycetota</taxon>
        <taxon>Actinomycetes</taxon>
        <taxon>Propionibacteriales</taxon>
        <taxon>Kribbellaceae</taxon>
        <taxon>Kribbella</taxon>
    </lineage>
</organism>
<sequence length="93" mass="10165">MRWWPWAGGPRWPPKSTYIRWFYTGRKTISLFQRSGSLAVATVQARDYAKGLPGATSGSKDEAVFVYAGDPGVAIEAAAAILRFADGPDRQST</sequence>
<name>A0ABN2J2I6_9ACTN</name>
<dbReference type="Proteomes" id="UP001500280">
    <property type="component" value="Unassembled WGS sequence"/>
</dbReference>
<evidence type="ECO:0000313" key="1">
    <source>
        <dbReference type="EMBL" id="GAA1716648.1"/>
    </source>
</evidence>
<protein>
    <submittedName>
        <fullName evidence="1">Uncharacterized protein</fullName>
    </submittedName>
</protein>
<dbReference type="EMBL" id="BAAANF010000027">
    <property type="protein sequence ID" value="GAA1716648.1"/>
    <property type="molecule type" value="Genomic_DNA"/>
</dbReference>
<reference evidence="1 2" key="1">
    <citation type="journal article" date="2019" name="Int. J. Syst. Evol. Microbiol.">
        <title>The Global Catalogue of Microorganisms (GCM) 10K type strain sequencing project: providing services to taxonomists for standard genome sequencing and annotation.</title>
        <authorList>
            <consortium name="The Broad Institute Genomics Platform"/>
            <consortium name="The Broad Institute Genome Sequencing Center for Infectious Disease"/>
            <person name="Wu L."/>
            <person name="Ma J."/>
        </authorList>
    </citation>
    <scope>NUCLEOTIDE SEQUENCE [LARGE SCALE GENOMIC DNA]</scope>
    <source>
        <strain evidence="1 2">JCM 14307</strain>
    </source>
</reference>
<comment type="caution">
    <text evidence="1">The sequence shown here is derived from an EMBL/GenBank/DDBJ whole genome shotgun (WGS) entry which is preliminary data.</text>
</comment>
<evidence type="ECO:0000313" key="2">
    <source>
        <dbReference type="Proteomes" id="UP001500280"/>
    </source>
</evidence>
<gene>
    <name evidence="1" type="ORF">GCM10009745_76470</name>
</gene>
<keyword evidence="2" id="KW-1185">Reference proteome</keyword>
<accession>A0ABN2J2I6</accession>